<gene>
    <name evidence="2" type="ordered locus">DSY4613</name>
</gene>
<dbReference type="GO" id="GO:0003677">
    <property type="term" value="F:DNA binding"/>
    <property type="evidence" value="ECO:0007669"/>
    <property type="project" value="InterPro"/>
</dbReference>
<dbReference type="SUPFAM" id="SSF46689">
    <property type="entry name" value="Homeodomain-like"/>
    <property type="match status" value="1"/>
</dbReference>
<dbReference type="GO" id="GO:0006313">
    <property type="term" value="P:DNA transposition"/>
    <property type="evidence" value="ECO:0007669"/>
    <property type="project" value="InterPro"/>
</dbReference>
<dbReference type="InterPro" id="IPR002514">
    <property type="entry name" value="Transposase_8"/>
</dbReference>
<dbReference type="PANTHER" id="PTHR33215">
    <property type="entry name" value="PROTEIN DISTAL ANTENNA"/>
    <property type="match status" value="1"/>
</dbReference>
<dbReference type="PANTHER" id="PTHR33215:SF13">
    <property type="entry name" value="PROTEIN DISTAL ANTENNA"/>
    <property type="match status" value="1"/>
</dbReference>
<keyword evidence="1" id="KW-0175">Coiled coil</keyword>
<dbReference type="InterPro" id="IPR009057">
    <property type="entry name" value="Homeodomain-like_sf"/>
</dbReference>
<reference evidence="2 3" key="1">
    <citation type="journal article" date="2006" name="J. Bacteriol.">
        <title>Complete genome sequence of the dehalorespiring bacterium Desulfitobacterium hafniense Y51 and comparison with Dehalococcoides ethenogenes 195.</title>
        <authorList>
            <person name="Nonaka H."/>
            <person name="Keresztes G."/>
            <person name="Shinoda Y."/>
            <person name="Ikenaga Y."/>
            <person name="Abe M."/>
            <person name="Naito K."/>
            <person name="Inatomi K."/>
            <person name="Furukawa K."/>
            <person name="Inui M."/>
            <person name="Yukawa H."/>
        </authorList>
    </citation>
    <scope>NUCLEOTIDE SEQUENCE [LARGE SCALE GENOMIC DNA]</scope>
    <source>
        <strain evidence="2 3">Y51</strain>
    </source>
</reference>
<organism evidence="2 3">
    <name type="scientific">Desulfitobacterium hafniense (strain Y51)</name>
    <dbReference type="NCBI Taxonomy" id="138119"/>
    <lineage>
        <taxon>Bacteria</taxon>
        <taxon>Bacillati</taxon>
        <taxon>Bacillota</taxon>
        <taxon>Clostridia</taxon>
        <taxon>Eubacteriales</taxon>
        <taxon>Desulfitobacteriaceae</taxon>
        <taxon>Desulfitobacterium</taxon>
    </lineage>
</organism>
<feature type="coiled-coil region" evidence="1">
    <location>
        <begin position="64"/>
        <end position="91"/>
    </location>
</feature>
<evidence type="ECO:0000313" key="2">
    <source>
        <dbReference type="EMBL" id="BAE86402.1"/>
    </source>
</evidence>
<dbReference type="KEGG" id="dsy:DSY4613"/>
<evidence type="ECO:0008006" key="4">
    <source>
        <dbReference type="Google" id="ProtNLM"/>
    </source>
</evidence>
<name>Q24NJ0_DESHY</name>
<keyword evidence="3" id="KW-1185">Reference proteome</keyword>
<dbReference type="STRING" id="138119.DSY4613"/>
<dbReference type="RefSeq" id="WP_011461971.1">
    <property type="nucleotide sequence ID" value="NC_007907.1"/>
</dbReference>
<protein>
    <recommendedName>
        <fullName evidence="4">Transposase</fullName>
    </recommendedName>
</protein>
<evidence type="ECO:0000256" key="1">
    <source>
        <dbReference type="SAM" id="Coils"/>
    </source>
</evidence>
<dbReference type="Gene3D" id="1.10.10.60">
    <property type="entry name" value="Homeodomain-like"/>
    <property type="match status" value="1"/>
</dbReference>
<dbReference type="eggNOG" id="COG2963">
    <property type="taxonomic scope" value="Bacteria"/>
</dbReference>
<dbReference type="EMBL" id="AP008230">
    <property type="protein sequence ID" value="BAE86402.1"/>
    <property type="molecule type" value="Genomic_DNA"/>
</dbReference>
<dbReference type="Pfam" id="PF01527">
    <property type="entry name" value="HTH_Tnp_1"/>
    <property type="match status" value="1"/>
</dbReference>
<dbReference type="HOGENOM" id="CLU_027402_33_2_9"/>
<evidence type="ECO:0000313" key="3">
    <source>
        <dbReference type="Proteomes" id="UP000001946"/>
    </source>
</evidence>
<dbReference type="GO" id="GO:0004803">
    <property type="term" value="F:transposase activity"/>
    <property type="evidence" value="ECO:0007669"/>
    <property type="project" value="InterPro"/>
</dbReference>
<dbReference type="InterPro" id="IPR051839">
    <property type="entry name" value="RD_transcriptional_regulator"/>
</dbReference>
<proteinExistence type="predicted"/>
<sequence length="97" mass="10740">MGKRSKQYSAEFKQDAVNHYLSSGKSMEEVANDLKVSKSSLSKWVASAHTNDGAVNHRGSGNYSTEAEKEIARLKKELRDSKDALDILKKAISILNK</sequence>
<accession>Q24NJ0</accession>
<dbReference type="AlphaFoldDB" id="Q24NJ0"/>
<dbReference type="Proteomes" id="UP000001946">
    <property type="component" value="Chromosome"/>
</dbReference>